<proteinExistence type="predicted"/>
<dbReference type="SMART" id="SM00355">
    <property type="entry name" value="ZnF_C2H2"/>
    <property type="match status" value="3"/>
</dbReference>
<dbReference type="InterPro" id="IPR036236">
    <property type="entry name" value="Znf_C2H2_sf"/>
</dbReference>
<dbReference type="PANTHER" id="PTHR45762:SF3">
    <property type="entry name" value="ZINC-FINGER PROTEIN AT 72D, ISOFORM B"/>
    <property type="match status" value="1"/>
</dbReference>
<dbReference type="Proteomes" id="UP001630127">
    <property type="component" value="Unassembled WGS sequence"/>
</dbReference>
<comment type="caution">
    <text evidence="4">The sequence shown here is derived from an EMBL/GenBank/DDBJ whole genome shotgun (WGS) entry which is preliminary data.</text>
</comment>
<gene>
    <name evidence="4" type="ORF">ACH5RR_000592</name>
</gene>
<feature type="region of interest" description="Disordered" evidence="1">
    <location>
        <begin position="46"/>
        <end position="77"/>
    </location>
</feature>
<sequence length="355" mass="39214">MAEEERNVDIMSVKFAIQRELAYREKVASYISEEEISELLPLEVPSSPKVTSPDPHPTHFLRQSSISPPRPGHGSSPISTLTMVAGNDVTPSFSNLKPLPVPSKDSSLYPGPPLNPASTLTMVTENELTFSIPNIKPSLVPTKDPHPYPGPSMDHALTVTMFAANEGTSSISSLTQSPVPRKDPHPHPAHTLDHIQSLIAKKATTSSSHHLPNRRLQSYHSSNVPNIFCKICEVSCTGSVSYRNHVRGHKHKAKLRFMQLSGNVVVTQNTGQQPKCNVCKIFCSDQNNLDLHLKGQKHKAKLLEIELGQNQNTPQQFWCELCQVPCTNEETFRMHLKGKNHAARSCALGKQKKAI</sequence>
<dbReference type="PANTHER" id="PTHR45762">
    <property type="entry name" value="ZINC FINGER RNA-BINDING PROTEIN"/>
    <property type="match status" value="1"/>
</dbReference>
<organism evidence="4 5">
    <name type="scientific">Cinchona calisaya</name>
    <dbReference type="NCBI Taxonomy" id="153742"/>
    <lineage>
        <taxon>Eukaryota</taxon>
        <taxon>Viridiplantae</taxon>
        <taxon>Streptophyta</taxon>
        <taxon>Embryophyta</taxon>
        <taxon>Tracheophyta</taxon>
        <taxon>Spermatophyta</taxon>
        <taxon>Magnoliopsida</taxon>
        <taxon>eudicotyledons</taxon>
        <taxon>Gunneridae</taxon>
        <taxon>Pentapetalae</taxon>
        <taxon>asterids</taxon>
        <taxon>lamiids</taxon>
        <taxon>Gentianales</taxon>
        <taxon>Rubiaceae</taxon>
        <taxon>Cinchonoideae</taxon>
        <taxon>Cinchoneae</taxon>
        <taxon>Cinchona</taxon>
    </lineage>
</organism>
<accession>A0ABD3B1A5</accession>
<protein>
    <submittedName>
        <fullName evidence="4">Uncharacterized protein</fullName>
    </submittedName>
</protein>
<keyword evidence="5" id="KW-1185">Reference proteome</keyword>
<feature type="domain" description="U1-type" evidence="3">
    <location>
        <begin position="271"/>
        <end position="305"/>
    </location>
</feature>
<dbReference type="InterPro" id="IPR013087">
    <property type="entry name" value="Znf_C2H2_type"/>
</dbReference>
<dbReference type="SMART" id="SM00451">
    <property type="entry name" value="ZnF_U1"/>
    <property type="match status" value="3"/>
</dbReference>
<evidence type="ECO:0000256" key="1">
    <source>
        <dbReference type="SAM" id="MobiDB-lite"/>
    </source>
</evidence>
<dbReference type="EMBL" id="JBJUIK010000001">
    <property type="protein sequence ID" value="KAL3537226.1"/>
    <property type="molecule type" value="Genomic_DNA"/>
</dbReference>
<reference evidence="4 5" key="1">
    <citation type="submission" date="2024-11" db="EMBL/GenBank/DDBJ databases">
        <title>A near-complete genome assembly of Cinchona calisaya.</title>
        <authorList>
            <person name="Lian D.C."/>
            <person name="Zhao X.W."/>
            <person name="Wei L."/>
        </authorList>
    </citation>
    <scope>NUCLEOTIDE SEQUENCE [LARGE SCALE GENOMIC DNA]</scope>
    <source>
        <tissue evidence="4">Nenye</tissue>
    </source>
</reference>
<feature type="domain" description="C2H2-type" evidence="2">
    <location>
        <begin position="317"/>
        <end position="341"/>
    </location>
</feature>
<dbReference type="Pfam" id="PF12874">
    <property type="entry name" value="zf-met"/>
    <property type="match status" value="3"/>
</dbReference>
<name>A0ABD3B1A5_9GENT</name>
<evidence type="ECO:0000313" key="4">
    <source>
        <dbReference type="EMBL" id="KAL3537226.1"/>
    </source>
</evidence>
<feature type="domain" description="U1-type" evidence="3">
    <location>
        <begin position="314"/>
        <end position="348"/>
    </location>
</feature>
<feature type="domain" description="C2H2-type" evidence="2">
    <location>
        <begin position="227"/>
        <end position="249"/>
    </location>
</feature>
<feature type="domain" description="C2H2-type" evidence="2">
    <location>
        <begin position="274"/>
        <end position="298"/>
    </location>
</feature>
<dbReference type="Gene3D" id="3.30.160.60">
    <property type="entry name" value="Classic Zinc Finger"/>
    <property type="match status" value="3"/>
</dbReference>
<feature type="domain" description="U1-type" evidence="3">
    <location>
        <begin position="224"/>
        <end position="258"/>
    </location>
</feature>
<evidence type="ECO:0000259" key="3">
    <source>
        <dbReference type="SMART" id="SM00451"/>
    </source>
</evidence>
<evidence type="ECO:0000259" key="2">
    <source>
        <dbReference type="SMART" id="SM00355"/>
    </source>
</evidence>
<dbReference type="InterPro" id="IPR003604">
    <property type="entry name" value="Matrin/U1-like-C_Znf_C2H2"/>
</dbReference>
<dbReference type="AlphaFoldDB" id="A0ABD3B1A5"/>
<dbReference type="SUPFAM" id="SSF57667">
    <property type="entry name" value="beta-beta-alpha zinc fingers"/>
    <property type="match status" value="3"/>
</dbReference>
<evidence type="ECO:0000313" key="5">
    <source>
        <dbReference type="Proteomes" id="UP001630127"/>
    </source>
</evidence>